<organism evidence="2 3">
    <name type="scientific">Nocardioides immobilis</name>
    <dbReference type="NCBI Taxonomy" id="2049295"/>
    <lineage>
        <taxon>Bacteria</taxon>
        <taxon>Bacillati</taxon>
        <taxon>Actinomycetota</taxon>
        <taxon>Actinomycetes</taxon>
        <taxon>Propionibacteriales</taxon>
        <taxon>Nocardioidaceae</taxon>
        <taxon>Nocardioides</taxon>
    </lineage>
</organism>
<keyword evidence="3" id="KW-1185">Reference proteome</keyword>
<evidence type="ECO:0000259" key="1">
    <source>
        <dbReference type="Pfam" id="PF12680"/>
    </source>
</evidence>
<dbReference type="InterPro" id="IPR037401">
    <property type="entry name" value="SnoaL-like"/>
</dbReference>
<sequence>MDRSAVTQWVAGYERLWRTPGTGGLADLFLPDATYLPSPWAQPLEGLDAIARFWDAERDGADEAFTMSSDVVAVEGETAVVRVVVEYGAPDSSPWRDLWVLRFGEDGRCSSFEEWPFAPGQPDGH</sequence>
<dbReference type="Gene3D" id="3.10.450.50">
    <property type="match status" value="1"/>
</dbReference>
<dbReference type="AlphaFoldDB" id="A0A417Y7C6"/>
<comment type="caution">
    <text evidence="2">The sequence shown here is derived from an EMBL/GenBank/DDBJ whole genome shotgun (WGS) entry which is preliminary data.</text>
</comment>
<reference evidence="2 3" key="1">
    <citation type="submission" date="2018-09" db="EMBL/GenBank/DDBJ databases">
        <title>Genome sequencing of Nocardioides immobilis CCTCC AB 2017083 for comparison to Nocardioides silvaticus.</title>
        <authorList>
            <person name="Li C."/>
            <person name="Wang G."/>
        </authorList>
    </citation>
    <scope>NUCLEOTIDE SEQUENCE [LARGE SCALE GENOMIC DNA]</scope>
    <source>
        <strain evidence="2 3">CCTCC AB 2017083</strain>
    </source>
</reference>
<dbReference type="Pfam" id="PF12680">
    <property type="entry name" value="SnoaL_2"/>
    <property type="match status" value="1"/>
</dbReference>
<name>A0A417Y7C6_9ACTN</name>
<evidence type="ECO:0000313" key="2">
    <source>
        <dbReference type="EMBL" id="RHW28648.1"/>
    </source>
</evidence>
<dbReference type="OrthoDB" id="8526151at2"/>
<feature type="domain" description="SnoaL-like" evidence="1">
    <location>
        <begin position="16"/>
        <end position="110"/>
    </location>
</feature>
<proteinExistence type="predicted"/>
<dbReference type="Proteomes" id="UP000283644">
    <property type="component" value="Unassembled WGS sequence"/>
</dbReference>
<gene>
    <name evidence="2" type="ORF">D0Z08_01970</name>
</gene>
<accession>A0A417Y7C6</accession>
<protein>
    <submittedName>
        <fullName evidence="2">Nuclear transport factor 2 family protein</fullName>
    </submittedName>
</protein>
<dbReference type="RefSeq" id="WP_118922097.1">
    <property type="nucleotide sequence ID" value="NZ_QXGH01000009.1"/>
</dbReference>
<dbReference type="EMBL" id="QXGH01000009">
    <property type="protein sequence ID" value="RHW28648.1"/>
    <property type="molecule type" value="Genomic_DNA"/>
</dbReference>
<dbReference type="SUPFAM" id="SSF54427">
    <property type="entry name" value="NTF2-like"/>
    <property type="match status" value="1"/>
</dbReference>
<evidence type="ECO:0000313" key="3">
    <source>
        <dbReference type="Proteomes" id="UP000283644"/>
    </source>
</evidence>
<dbReference type="InterPro" id="IPR032710">
    <property type="entry name" value="NTF2-like_dom_sf"/>
</dbReference>